<dbReference type="AlphaFoldDB" id="A0A4Y7XE77"/>
<dbReference type="Proteomes" id="UP000297834">
    <property type="component" value="Unassembled WGS sequence"/>
</dbReference>
<dbReference type="RefSeq" id="WP_134243552.1">
    <property type="nucleotide sequence ID" value="NZ_SNTY01000012.1"/>
</dbReference>
<protein>
    <submittedName>
        <fullName evidence="2">Phage baseplate protein</fullName>
    </submittedName>
</protein>
<keyword evidence="3" id="KW-1185">Reference proteome</keyword>
<evidence type="ECO:0000313" key="2">
    <source>
        <dbReference type="EMBL" id="TEU30071.1"/>
    </source>
</evidence>
<feature type="domain" description="Baseplate protein J-like barrel" evidence="1">
    <location>
        <begin position="102"/>
        <end position="181"/>
    </location>
</feature>
<evidence type="ECO:0000313" key="3">
    <source>
        <dbReference type="Proteomes" id="UP000297834"/>
    </source>
</evidence>
<dbReference type="InterPro" id="IPR006949">
    <property type="entry name" value="Barrel_Baseplate_J-like"/>
</dbReference>
<comment type="caution">
    <text evidence="2">The sequence shown here is derived from an EMBL/GenBank/DDBJ whole genome shotgun (WGS) entry which is preliminary data.</text>
</comment>
<reference evidence="2 3" key="1">
    <citation type="submission" date="2019-03" db="EMBL/GenBank/DDBJ databases">
        <title>Alkanindiges illinoisensis: a potential pathogenic isolated from ascites of a gastric cancer patient with abdominal metastasis.</title>
        <authorList>
            <person name="Hu X."/>
            <person name="Yang B."/>
            <person name="Yan X."/>
            <person name="Lin L."/>
            <person name="Zhao H."/>
            <person name="Zhou F."/>
            <person name="Su B."/>
            <person name="Chen J."/>
            <person name="Rui Y."/>
            <person name="Wang Q."/>
            <person name="Zheng L."/>
        </authorList>
    </citation>
    <scope>NUCLEOTIDE SEQUENCE [LARGE SCALE GENOMIC DNA]</scope>
    <source>
        <strain evidence="2 3">NFYY 23406</strain>
    </source>
</reference>
<organism evidence="2 3">
    <name type="scientific">Alkanindiges illinoisensis</name>
    <dbReference type="NCBI Taxonomy" id="197183"/>
    <lineage>
        <taxon>Bacteria</taxon>
        <taxon>Pseudomonadati</taxon>
        <taxon>Pseudomonadota</taxon>
        <taxon>Gammaproteobacteria</taxon>
        <taxon>Moraxellales</taxon>
        <taxon>Moraxellaceae</taxon>
        <taxon>Alkanindiges</taxon>
    </lineage>
</organism>
<sequence length="391" mass="41202">MALTSTAPAIDDYGISAPTFAEILEFLKDQYRGIYGNDVYLENDSQDGQFLGLLARCISDSNAAAIEVYNSFSPANAVGESLSRNVRINGISRAIATKSTATVKLIGQAGTQINNGKAADVYGNQWLLPAAVTIGQSGQVTVTATAAVLGSIIAPANTINKIQTPTRGWQSVNNDTAATPGAPLETDAALRQRQALSVAIPSRSLMDGLIGAIYSLSGVTRCKAYENATKNPDANGIPGYSIAIVVSGGDSTLIAQAIAAKKTQGCGLHGNTTVAINDAQGYPVNIKFWRPVQVDFTVQINLRAKVNYNFDTGERIKNALADYFSQLDIGDLISTNKLYVPAGLYGDLDSRSYEIISMTVKANGVAIGAEYTLGFNEIATCLPENISISVG</sequence>
<evidence type="ECO:0000259" key="1">
    <source>
        <dbReference type="Pfam" id="PF04865"/>
    </source>
</evidence>
<gene>
    <name evidence="2" type="ORF">E2B99_03250</name>
</gene>
<dbReference type="OrthoDB" id="5465441at2"/>
<dbReference type="Pfam" id="PF04865">
    <property type="entry name" value="Baseplate_J"/>
    <property type="match status" value="1"/>
</dbReference>
<proteinExistence type="predicted"/>
<name>A0A4Y7XE77_9GAMM</name>
<dbReference type="EMBL" id="SNTY01000012">
    <property type="protein sequence ID" value="TEU30071.1"/>
    <property type="molecule type" value="Genomic_DNA"/>
</dbReference>
<accession>A0A4Y7XE77</accession>